<dbReference type="InterPro" id="IPR046470">
    <property type="entry name" value="SAM_HAT_C"/>
</dbReference>
<feature type="domain" description="S-adenosyl-l-methionine hydroxide adenosyltransferase C-terminal" evidence="4">
    <location>
        <begin position="170"/>
        <end position="270"/>
    </location>
</feature>
<dbReference type="PANTHER" id="PTHR35092">
    <property type="entry name" value="CHLORINASE MJ1651"/>
    <property type="match status" value="1"/>
</dbReference>
<name>A0ABX0I5Y8_9FLAO</name>
<evidence type="ECO:0000313" key="6">
    <source>
        <dbReference type="Proteomes" id="UP000800984"/>
    </source>
</evidence>
<feature type="domain" description="S-adenosyl-l-methionine hydroxide adenosyltransferase N-terminal" evidence="3">
    <location>
        <begin position="4"/>
        <end position="145"/>
    </location>
</feature>
<accession>A0ABX0I5Y8</accession>
<gene>
    <name evidence="5" type="ORF">G4D72_10540</name>
</gene>
<keyword evidence="6" id="KW-1185">Reference proteome</keyword>
<comment type="caution">
    <text evidence="5">The sequence shown here is derived from an EMBL/GenBank/DDBJ whole genome shotgun (WGS) entry which is preliminary data.</text>
</comment>
<dbReference type="InterPro" id="IPR046469">
    <property type="entry name" value="SAM_HAT_N"/>
</dbReference>
<dbReference type="RefSeq" id="WP_166077662.1">
    <property type="nucleotide sequence ID" value="NZ_JAAJBT010000006.1"/>
</dbReference>
<dbReference type="InterPro" id="IPR023227">
    <property type="entry name" value="SAM_OH_AdoTrfase_C_sf"/>
</dbReference>
<protein>
    <submittedName>
        <fullName evidence="5">SAM-dependent chlorinase/fluorinase</fullName>
    </submittedName>
</protein>
<dbReference type="InterPro" id="IPR002747">
    <property type="entry name" value="SAM_OH_AdoTrfase"/>
</dbReference>
<evidence type="ECO:0000313" key="5">
    <source>
        <dbReference type="EMBL" id="NHM02542.1"/>
    </source>
</evidence>
<dbReference type="Gene3D" id="3.40.50.10790">
    <property type="entry name" value="S-adenosyl-l-methionine hydroxide adenosyltransferase, N-terminal"/>
    <property type="match status" value="1"/>
</dbReference>
<comment type="similarity">
    <text evidence="2">Belongs to the SAM hydrolase / SAM-dependent halogenase family.</text>
</comment>
<dbReference type="EMBL" id="JAAJBT010000006">
    <property type="protein sequence ID" value="NHM02542.1"/>
    <property type="molecule type" value="Genomic_DNA"/>
</dbReference>
<dbReference type="SUPFAM" id="SSF101852">
    <property type="entry name" value="Bacterial fluorinating enzyme, C-terminal domain"/>
    <property type="match status" value="1"/>
</dbReference>
<dbReference type="PANTHER" id="PTHR35092:SF1">
    <property type="entry name" value="CHLORINASE MJ1651"/>
    <property type="match status" value="1"/>
</dbReference>
<evidence type="ECO:0000256" key="2">
    <source>
        <dbReference type="ARBA" id="ARBA00024035"/>
    </source>
</evidence>
<reference evidence="5 6" key="1">
    <citation type="submission" date="2020-02" db="EMBL/GenBank/DDBJ databases">
        <authorList>
            <person name="Chen W.-M."/>
        </authorList>
    </citation>
    <scope>NUCLEOTIDE SEQUENCE [LARGE SCALE GENOMIC DNA]</scope>
    <source>
        <strain evidence="5 6">KDG-16</strain>
    </source>
</reference>
<keyword evidence="1" id="KW-0949">S-adenosyl-L-methionine</keyword>
<evidence type="ECO:0000259" key="3">
    <source>
        <dbReference type="Pfam" id="PF01887"/>
    </source>
</evidence>
<dbReference type="Pfam" id="PF01887">
    <property type="entry name" value="SAM_HAT_N"/>
    <property type="match status" value="1"/>
</dbReference>
<dbReference type="Gene3D" id="2.40.30.90">
    <property type="entry name" value="Bacterial fluorinating enzyme like"/>
    <property type="match status" value="1"/>
</dbReference>
<evidence type="ECO:0000256" key="1">
    <source>
        <dbReference type="ARBA" id="ARBA00022691"/>
    </source>
</evidence>
<organism evidence="5 6">
    <name type="scientific">Flavobacterium difficile</name>
    <dbReference type="NCBI Taxonomy" id="2709659"/>
    <lineage>
        <taxon>Bacteria</taxon>
        <taxon>Pseudomonadati</taxon>
        <taxon>Bacteroidota</taxon>
        <taxon>Flavobacteriia</taxon>
        <taxon>Flavobacteriales</taxon>
        <taxon>Flavobacteriaceae</taxon>
        <taxon>Flavobacterium</taxon>
    </lineage>
</organism>
<dbReference type="SUPFAM" id="SSF102522">
    <property type="entry name" value="Bacterial fluorinating enzyme, N-terminal domain"/>
    <property type="match status" value="1"/>
</dbReference>
<dbReference type="PIRSF" id="PIRSF006779">
    <property type="entry name" value="UCP006779"/>
    <property type="match status" value="1"/>
</dbReference>
<sequence>MSIITLTTDYGLKDHFAGILKGKLFSLLPEINIVDITHTIDKFNCLEASYLLSVSYAHFPKGTVHLVCVDASRNADTEHIVMLYDGHYFIGADNGIFGSLTNKRNAEKIVRISIHDRLINGSSDLDVFAMVATHLAKGGEMNVIGTPISEIKKMNVLVPIVEQNEKIIRGHVVYIDDFGNCVTNISKSLIDEIAKGREYIIRFSSHSIKKVKNNYSDFKNNTTADLNALAGNEIAIFNQDHFLEIAIYRSNPKRSGSAQTLLGLKIQDVVLVEFTN</sequence>
<evidence type="ECO:0000259" key="4">
    <source>
        <dbReference type="Pfam" id="PF20257"/>
    </source>
</evidence>
<dbReference type="Proteomes" id="UP000800984">
    <property type="component" value="Unassembled WGS sequence"/>
</dbReference>
<dbReference type="InterPro" id="IPR023228">
    <property type="entry name" value="SAM_OH_AdoTrfase_N_sf"/>
</dbReference>
<dbReference type="Pfam" id="PF20257">
    <property type="entry name" value="SAM_HAT_C"/>
    <property type="match status" value="1"/>
</dbReference>
<proteinExistence type="inferred from homology"/>